<keyword evidence="1" id="KW-0732">Signal</keyword>
<dbReference type="AlphaFoldDB" id="A0A6A6DGQ3"/>
<feature type="chain" id="PRO_5025552755" description="DUF8021 domain-containing protein" evidence="1">
    <location>
        <begin position="27"/>
        <end position="265"/>
    </location>
</feature>
<protein>
    <recommendedName>
        <fullName evidence="2">DUF8021 domain-containing protein</fullName>
    </recommendedName>
</protein>
<dbReference type="InterPro" id="IPR058334">
    <property type="entry name" value="DUF8021"/>
</dbReference>
<feature type="domain" description="DUF8021" evidence="2">
    <location>
        <begin position="159"/>
        <end position="263"/>
    </location>
</feature>
<accession>A0A6A6DGQ3</accession>
<evidence type="ECO:0000259" key="2">
    <source>
        <dbReference type="Pfam" id="PF26061"/>
    </source>
</evidence>
<organism evidence="3 4">
    <name type="scientific">Zopfia rhizophila CBS 207.26</name>
    <dbReference type="NCBI Taxonomy" id="1314779"/>
    <lineage>
        <taxon>Eukaryota</taxon>
        <taxon>Fungi</taxon>
        <taxon>Dikarya</taxon>
        <taxon>Ascomycota</taxon>
        <taxon>Pezizomycotina</taxon>
        <taxon>Dothideomycetes</taxon>
        <taxon>Dothideomycetes incertae sedis</taxon>
        <taxon>Zopfiaceae</taxon>
        <taxon>Zopfia</taxon>
    </lineage>
</organism>
<dbReference type="Pfam" id="PF26061">
    <property type="entry name" value="DUF8021"/>
    <property type="match status" value="1"/>
</dbReference>
<evidence type="ECO:0000313" key="4">
    <source>
        <dbReference type="Proteomes" id="UP000800200"/>
    </source>
</evidence>
<evidence type="ECO:0000313" key="3">
    <source>
        <dbReference type="EMBL" id="KAF2177572.1"/>
    </source>
</evidence>
<dbReference type="Proteomes" id="UP000800200">
    <property type="component" value="Unassembled WGS sequence"/>
</dbReference>
<name>A0A6A6DGQ3_9PEZI</name>
<reference evidence="3" key="1">
    <citation type="journal article" date="2020" name="Stud. Mycol.">
        <title>101 Dothideomycetes genomes: a test case for predicting lifestyles and emergence of pathogens.</title>
        <authorList>
            <person name="Haridas S."/>
            <person name="Albert R."/>
            <person name="Binder M."/>
            <person name="Bloem J."/>
            <person name="Labutti K."/>
            <person name="Salamov A."/>
            <person name="Andreopoulos B."/>
            <person name="Baker S."/>
            <person name="Barry K."/>
            <person name="Bills G."/>
            <person name="Bluhm B."/>
            <person name="Cannon C."/>
            <person name="Castanera R."/>
            <person name="Culley D."/>
            <person name="Daum C."/>
            <person name="Ezra D."/>
            <person name="Gonzalez J."/>
            <person name="Henrissat B."/>
            <person name="Kuo A."/>
            <person name="Liang C."/>
            <person name="Lipzen A."/>
            <person name="Lutzoni F."/>
            <person name="Magnuson J."/>
            <person name="Mondo S."/>
            <person name="Nolan M."/>
            <person name="Ohm R."/>
            <person name="Pangilinan J."/>
            <person name="Park H.-J."/>
            <person name="Ramirez L."/>
            <person name="Alfaro M."/>
            <person name="Sun H."/>
            <person name="Tritt A."/>
            <person name="Yoshinaga Y."/>
            <person name="Zwiers L.-H."/>
            <person name="Turgeon B."/>
            <person name="Goodwin S."/>
            <person name="Spatafora J."/>
            <person name="Crous P."/>
            <person name="Grigoriev I."/>
        </authorList>
    </citation>
    <scope>NUCLEOTIDE SEQUENCE</scope>
    <source>
        <strain evidence="3">CBS 207.26</strain>
    </source>
</reference>
<gene>
    <name evidence="3" type="ORF">K469DRAFT_602619</name>
</gene>
<proteinExistence type="predicted"/>
<sequence length="265" mass="28840">MIQFHPLNAIFGFLVVTMVSLTSVTAACTREGLLAAAESYVAAQTNGKLDGLKLADNFIYQQDNKKTDVKSGVLSQPLKVDLNRSTADTTACASYTMLISSSGSKPYVIGTQIRHNGDDTSSIALIDTIAATTGDLFFNAKQTLGYIQKENWGTIPEGQRPSRDLLKKYGDAYLDMWTDAKAADSIQWGSDCERVEGSRLTKPCGGQLPRGGSLKPNGMRRYVIDETIGSVDVLCQFDSLGNMPDSHEIRVENGKVKYVHTITVQ</sequence>
<evidence type="ECO:0000256" key="1">
    <source>
        <dbReference type="SAM" id="SignalP"/>
    </source>
</evidence>
<dbReference type="OrthoDB" id="3504677at2759"/>
<keyword evidence="4" id="KW-1185">Reference proteome</keyword>
<feature type="signal peptide" evidence="1">
    <location>
        <begin position="1"/>
        <end position="26"/>
    </location>
</feature>
<dbReference type="EMBL" id="ML994686">
    <property type="protein sequence ID" value="KAF2177572.1"/>
    <property type="molecule type" value="Genomic_DNA"/>
</dbReference>